<gene>
    <name evidence="2" type="ORF">J3R73_000116</name>
</gene>
<proteinExistence type="predicted"/>
<evidence type="ECO:0000313" key="2">
    <source>
        <dbReference type="EMBL" id="MDQ0390324.1"/>
    </source>
</evidence>
<dbReference type="Proteomes" id="UP001237448">
    <property type="component" value="Unassembled WGS sequence"/>
</dbReference>
<reference evidence="2 3" key="1">
    <citation type="submission" date="2023-07" db="EMBL/GenBank/DDBJ databases">
        <title>Genomic Encyclopedia of Type Strains, Phase IV (KMG-IV): sequencing the most valuable type-strain genomes for metagenomic binning, comparative biology and taxonomic classification.</title>
        <authorList>
            <person name="Goeker M."/>
        </authorList>
    </citation>
    <scope>NUCLEOTIDE SEQUENCE [LARGE SCALE GENOMIC DNA]</scope>
    <source>
        <strain evidence="2 3">DSM 5896</strain>
    </source>
</reference>
<accession>A0ABU0F6S8</accession>
<sequence>MTYQDSNSNFPASTKGLNGMDPAATTDPMAQTKEKTEKLKQNASGVLDDVRDLASTAAEEGKTYARTAASDASGAFKDAVESNKTAGAQAVADLARSAKNAADEMEGQSPQIAKIVRSTAEGVERISTDIRDRSVGQLLDSVTDFAKRQPAAFFGCGILAGVVLSRLMRSSDR</sequence>
<feature type="compositionally biased region" description="Polar residues" evidence="1">
    <location>
        <begin position="1"/>
        <end position="16"/>
    </location>
</feature>
<dbReference type="EMBL" id="JAUSVK010000001">
    <property type="protein sequence ID" value="MDQ0390324.1"/>
    <property type="molecule type" value="Genomic_DNA"/>
</dbReference>
<comment type="caution">
    <text evidence="2">The sequence shown here is derived from an EMBL/GenBank/DDBJ whole genome shotgun (WGS) entry which is preliminary data.</text>
</comment>
<name>A0ABU0F6S8_9HYPH</name>
<dbReference type="RefSeq" id="WP_307421485.1">
    <property type="nucleotide sequence ID" value="NZ_JAUSVK010000001.1"/>
</dbReference>
<evidence type="ECO:0000256" key="1">
    <source>
        <dbReference type="SAM" id="MobiDB-lite"/>
    </source>
</evidence>
<organism evidence="2 3">
    <name type="scientific">Labrys monachus</name>
    <dbReference type="NCBI Taxonomy" id="217067"/>
    <lineage>
        <taxon>Bacteria</taxon>
        <taxon>Pseudomonadati</taxon>
        <taxon>Pseudomonadota</taxon>
        <taxon>Alphaproteobacteria</taxon>
        <taxon>Hyphomicrobiales</taxon>
        <taxon>Xanthobacteraceae</taxon>
        <taxon>Labrys</taxon>
    </lineage>
</organism>
<keyword evidence="3" id="KW-1185">Reference proteome</keyword>
<protein>
    <submittedName>
        <fullName evidence="2">Methyl-accepting chemotaxis protein</fullName>
    </submittedName>
</protein>
<feature type="region of interest" description="Disordered" evidence="1">
    <location>
        <begin position="1"/>
        <end position="45"/>
    </location>
</feature>
<evidence type="ECO:0000313" key="3">
    <source>
        <dbReference type="Proteomes" id="UP001237448"/>
    </source>
</evidence>